<keyword evidence="17" id="KW-1185">Reference proteome</keyword>
<evidence type="ECO:0000256" key="11">
    <source>
        <dbReference type="ARBA" id="ARBA00023180"/>
    </source>
</evidence>
<evidence type="ECO:0000313" key="17">
    <source>
        <dbReference type="Proteomes" id="UP000594454"/>
    </source>
</evidence>
<gene>
    <name evidence="16" type="ORF">HERILL_LOCUS9624</name>
</gene>
<dbReference type="GO" id="GO:0005737">
    <property type="term" value="C:cytoplasm"/>
    <property type="evidence" value="ECO:0007669"/>
    <property type="project" value="TreeGrafter"/>
</dbReference>
<feature type="transmembrane region" description="Helical" evidence="15">
    <location>
        <begin position="6"/>
        <end position="27"/>
    </location>
</feature>
<accession>A0A7R8YW18</accession>
<feature type="compositionally biased region" description="Polar residues" evidence="14">
    <location>
        <begin position="500"/>
        <end position="519"/>
    </location>
</feature>
<sequence length="519" mass="58684">MNINFRRLAITGGVLFIFGILVGWIIFPKILKSMIKKQINLKQGSDIREMWTKVPFPLDFLIYVFNVTNPEDVTMGRTPVVNEIGPYYFEEWKDKYDLEDDEEEDSITYHMRNTFIFRADKSNGLTGEEMITLPHLLVQGMSIVVKRERAPMLSLVSKAIKEMFPIKMPFFTAPFLDIFFRGIPVDCSSQDFAVKGVCTAFHTGEVKGAKLVNETHFAFSVFGGANASDAGKFTVLRGLKNISDLGRVIRFEDEPELDIWNGDDCNQFIGTDSTIFPPFMAKEQGLWAFAADLCRSFGALYERKSKYAGIPTMRYIMNLGDIRADEKLHCFCNDPPDGCPLKGTMDLFPCTGAPLMASMPHFFNGDERLFRDVVGLNPNKHDHEAFIDFELMTGSPLSAAKRLQFNLDMEPVGEVEVMKNVPRLIMPLFWVQEGVSLNKTFTNQLKYSLFLGLKINFVFKWIFTTIGLILSIASGYLYQKKSQTVSITEVMKSPPPVTKDVQQNGKASAKSLESVSDKF</sequence>
<dbReference type="Proteomes" id="UP000594454">
    <property type="component" value="Chromosome 4"/>
</dbReference>
<keyword evidence="11" id="KW-0325">Glycoprotein</keyword>
<evidence type="ECO:0000256" key="8">
    <source>
        <dbReference type="ARBA" id="ARBA00023136"/>
    </source>
</evidence>
<keyword evidence="7 15" id="KW-1133">Transmembrane helix</keyword>
<comment type="similarity">
    <text evidence="2">Belongs to the CD36 family.</text>
</comment>
<evidence type="ECO:0000256" key="10">
    <source>
        <dbReference type="ARBA" id="ARBA00023170"/>
    </source>
</evidence>
<dbReference type="GO" id="GO:0007608">
    <property type="term" value="P:sensory perception of smell"/>
    <property type="evidence" value="ECO:0007669"/>
    <property type="project" value="UniProtKB-KW"/>
</dbReference>
<evidence type="ECO:0000256" key="13">
    <source>
        <dbReference type="PIRSR" id="PIRSR605428-52"/>
    </source>
</evidence>
<evidence type="ECO:0000256" key="3">
    <source>
        <dbReference type="ARBA" id="ARBA00022475"/>
    </source>
</evidence>
<reference evidence="16 17" key="1">
    <citation type="submission" date="2020-11" db="EMBL/GenBank/DDBJ databases">
        <authorList>
            <person name="Wallbank WR R."/>
            <person name="Pardo Diaz C."/>
            <person name="Kozak K."/>
            <person name="Martin S."/>
            <person name="Jiggins C."/>
            <person name="Moest M."/>
            <person name="Warren A I."/>
            <person name="Generalovic N T."/>
            <person name="Byers J.R.P. K."/>
            <person name="Montejo-Kovacevich G."/>
            <person name="Yen C E."/>
        </authorList>
    </citation>
    <scope>NUCLEOTIDE SEQUENCE [LARGE SCALE GENOMIC DNA]</scope>
</reference>
<evidence type="ECO:0000313" key="16">
    <source>
        <dbReference type="EMBL" id="CAD7086884.1"/>
    </source>
</evidence>
<evidence type="ECO:0000256" key="2">
    <source>
        <dbReference type="ARBA" id="ARBA00010532"/>
    </source>
</evidence>
<dbReference type="PANTHER" id="PTHR11923">
    <property type="entry name" value="SCAVENGER RECEPTOR CLASS B TYPE-1 SR-B1"/>
    <property type="match status" value="1"/>
</dbReference>
<evidence type="ECO:0000256" key="14">
    <source>
        <dbReference type="SAM" id="MobiDB-lite"/>
    </source>
</evidence>
<dbReference type="InterPro" id="IPR002159">
    <property type="entry name" value="CD36_fam"/>
</dbReference>
<keyword evidence="4" id="KW-0716">Sensory transduction</keyword>
<evidence type="ECO:0000256" key="9">
    <source>
        <dbReference type="ARBA" id="ARBA00023157"/>
    </source>
</evidence>
<keyword evidence="10" id="KW-0675">Receptor</keyword>
<dbReference type="PRINTS" id="PR01610">
    <property type="entry name" value="CD36ANTIGEN"/>
</dbReference>
<organism evidence="16 17">
    <name type="scientific">Hermetia illucens</name>
    <name type="common">Black soldier fly</name>
    <dbReference type="NCBI Taxonomy" id="343691"/>
    <lineage>
        <taxon>Eukaryota</taxon>
        <taxon>Metazoa</taxon>
        <taxon>Ecdysozoa</taxon>
        <taxon>Arthropoda</taxon>
        <taxon>Hexapoda</taxon>
        <taxon>Insecta</taxon>
        <taxon>Pterygota</taxon>
        <taxon>Neoptera</taxon>
        <taxon>Endopterygota</taxon>
        <taxon>Diptera</taxon>
        <taxon>Brachycera</taxon>
        <taxon>Stratiomyomorpha</taxon>
        <taxon>Stratiomyidae</taxon>
        <taxon>Hermetiinae</taxon>
        <taxon>Hermetia</taxon>
    </lineage>
</organism>
<keyword evidence="6" id="KW-0552">Olfaction</keyword>
<proteinExistence type="inferred from homology"/>
<keyword evidence="5 15" id="KW-0812">Transmembrane</keyword>
<feature type="region of interest" description="Disordered" evidence="14">
    <location>
        <begin position="493"/>
        <end position="519"/>
    </location>
</feature>
<keyword evidence="3" id="KW-1003">Cell membrane</keyword>
<dbReference type="AlphaFoldDB" id="A0A7R8YW18"/>
<dbReference type="EMBL" id="LR899012">
    <property type="protein sequence ID" value="CAD7086884.1"/>
    <property type="molecule type" value="Genomic_DNA"/>
</dbReference>
<protein>
    <recommendedName>
        <fullName evidence="12">Sensory neuron membrane protein 1</fullName>
    </recommendedName>
</protein>
<evidence type="ECO:0000256" key="1">
    <source>
        <dbReference type="ARBA" id="ARBA00004651"/>
    </source>
</evidence>
<feature type="disulfide bond" evidence="13">
    <location>
        <begin position="294"/>
        <end position="350"/>
    </location>
</feature>
<name>A0A7R8YW18_HERIL</name>
<evidence type="ECO:0000256" key="12">
    <source>
        <dbReference type="ARBA" id="ARBA00040646"/>
    </source>
</evidence>
<comment type="subcellular location">
    <subcellularLocation>
        <location evidence="1">Cell membrane</location>
        <topology evidence="1">Multi-pass membrane protein</topology>
    </subcellularLocation>
</comment>
<dbReference type="GO" id="GO:0005044">
    <property type="term" value="F:scavenger receptor activity"/>
    <property type="evidence" value="ECO:0007669"/>
    <property type="project" value="TreeGrafter"/>
</dbReference>
<evidence type="ECO:0000256" key="5">
    <source>
        <dbReference type="ARBA" id="ARBA00022692"/>
    </source>
</evidence>
<evidence type="ECO:0000256" key="4">
    <source>
        <dbReference type="ARBA" id="ARBA00022606"/>
    </source>
</evidence>
<evidence type="ECO:0000256" key="6">
    <source>
        <dbReference type="ARBA" id="ARBA00022725"/>
    </source>
</evidence>
<feature type="disulfide bond" evidence="13">
    <location>
        <begin position="265"/>
        <end position="330"/>
    </location>
</feature>
<keyword evidence="8 15" id="KW-0472">Membrane</keyword>
<dbReference type="GO" id="GO:0005886">
    <property type="term" value="C:plasma membrane"/>
    <property type="evidence" value="ECO:0007669"/>
    <property type="project" value="UniProtKB-SubCell"/>
</dbReference>
<feature type="transmembrane region" description="Helical" evidence="15">
    <location>
        <begin position="457"/>
        <end position="478"/>
    </location>
</feature>
<evidence type="ECO:0000256" key="15">
    <source>
        <dbReference type="SAM" id="Phobius"/>
    </source>
</evidence>
<feature type="disulfide bond" evidence="13">
    <location>
        <begin position="332"/>
        <end position="339"/>
    </location>
</feature>
<dbReference type="OrthoDB" id="10024078at2759"/>
<dbReference type="InterPro" id="IPR005428">
    <property type="entry name" value="CD36/SCARB1/SNMP1"/>
</dbReference>
<dbReference type="PANTHER" id="PTHR11923:SF69">
    <property type="entry name" value="SENSORY NEURON MEMBRANE PROTEIN 1"/>
    <property type="match status" value="1"/>
</dbReference>
<dbReference type="Pfam" id="PF01130">
    <property type="entry name" value="CD36"/>
    <property type="match status" value="1"/>
</dbReference>
<evidence type="ECO:0000256" key="7">
    <source>
        <dbReference type="ARBA" id="ARBA00022989"/>
    </source>
</evidence>
<keyword evidence="9 13" id="KW-1015">Disulfide bond</keyword>
<dbReference type="PRINTS" id="PR01609">
    <property type="entry name" value="CD36FAMILY"/>
</dbReference>
<dbReference type="InParanoid" id="A0A7R8YW18"/>